<dbReference type="Proteomes" id="UP000222564">
    <property type="component" value="Unassembled WGS sequence"/>
</dbReference>
<dbReference type="OrthoDB" id="9815923at2"/>
<feature type="domain" description="Glycosyltransferase 2-like" evidence="2">
    <location>
        <begin position="6"/>
        <end position="143"/>
    </location>
</feature>
<dbReference type="RefSeq" id="WP_099083078.1">
    <property type="nucleotide sequence ID" value="NZ_AWQQ01000054.1"/>
</dbReference>
<dbReference type="PANTHER" id="PTHR43630">
    <property type="entry name" value="POLY-BETA-1,6-N-ACETYL-D-GLUCOSAMINE SYNTHASE"/>
    <property type="match status" value="1"/>
</dbReference>
<dbReference type="CDD" id="cd02511">
    <property type="entry name" value="Beta4Glucosyltransferase"/>
    <property type="match status" value="1"/>
</dbReference>
<evidence type="ECO:0000256" key="1">
    <source>
        <dbReference type="PROSITE-ProRule" id="PRU00339"/>
    </source>
</evidence>
<comment type="caution">
    <text evidence="3">The sequence shown here is derived from an EMBL/GenBank/DDBJ whole genome shotgun (WGS) entry which is preliminary data.</text>
</comment>
<dbReference type="Pfam" id="PF13181">
    <property type="entry name" value="TPR_8"/>
    <property type="match status" value="1"/>
</dbReference>
<keyword evidence="1" id="KW-0802">TPR repeat</keyword>
<reference evidence="3 4" key="1">
    <citation type="submission" date="2013-09" db="EMBL/GenBank/DDBJ databases">
        <title>Biodegradation of hydrocarbons in the deep terrestrial subsurface : characterization of a microbial consortium composed of two Desulfotomaculum species originating from a deep geological formation.</title>
        <authorList>
            <person name="Aullo T."/>
            <person name="Berlendis S."/>
            <person name="Lascourreges J.-F."/>
            <person name="Dessort D."/>
            <person name="Saint-Laurent S."/>
            <person name="Schraauwers B."/>
            <person name="Mas J."/>
            <person name="Magot M."/>
            <person name="Ranchou-Peyruse A."/>
        </authorList>
    </citation>
    <scope>NUCLEOTIDE SEQUENCE [LARGE SCALE GENOMIC DNA]</scope>
    <source>
        <strain evidence="3 4">Bs107</strain>
    </source>
</reference>
<dbReference type="SMART" id="SM00028">
    <property type="entry name" value="TPR"/>
    <property type="match status" value="6"/>
</dbReference>
<dbReference type="Gene3D" id="3.90.550.10">
    <property type="entry name" value="Spore Coat Polysaccharide Biosynthesis Protein SpsA, Chain A"/>
    <property type="match status" value="2"/>
</dbReference>
<proteinExistence type="predicted"/>
<evidence type="ECO:0000313" key="3">
    <source>
        <dbReference type="EMBL" id="PHJ38290.1"/>
    </source>
</evidence>
<dbReference type="SUPFAM" id="SSF53448">
    <property type="entry name" value="Nucleotide-diphospho-sugar transferases"/>
    <property type="match status" value="2"/>
</dbReference>
<name>A0A2C6LIH1_9FIRM</name>
<dbReference type="Pfam" id="PF00535">
    <property type="entry name" value="Glycos_transf_2"/>
    <property type="match status" value="2"/>
</dbReference>
<dbReference type="PANTHER" id="PTHR43630:SF2">
    <property type="entry name" value="GLYCOSYLTRANSFERASE"/>
    <property type="match status" value="1"/>
</dbReference>
<sequence length="803" mass="91719">MPINISLCMIAKNESDFIGNCIKSALPYVKQIIVVDTGSTDQTPEIAQSLGAEVYPFSWINDFSAARNYSLEKATGDWILFLDCDEEIDPNLGHHLMEAIQSENYDAYYLDIRNLLGEDQEITFQSVRLFRNLPQFRFKGKIHEQISDSIFQHAGPARIGRLNVTLLHHGYNPKKVNIPSKIVRNVRLLEESRGDRVCRDGFYLYNVGIEYTRQGQYQKALENFIEALKVTNPSSGYAPPLVYKLVVCLIELGRYRDALEQLAYFQSIYPDYGELFFLQAASHIRCGRYSLAAHSIEKATKMRHRNPKYPVEGKVFGQSPEQLLSQIRPFLLRGAKQFQLSVCILAKDEEKNIARCLRSVGEIANKIMLIVTECSDNTLNIAYQMGANLYRLNWSDSFAKLRNFALQNAGGDWILFLNGDEEMNLADLPVLLEGLNTSTSVGHRVLLRTFFDPNNRGNYQEQAVCRVIRNKHDLHYHSRFMEDVDRSITEKHGEIALTCLPVTVFHYSQNVKSQSRQAVFRRNVYLLARDMKEYGRNPVLHREMGFQFYKAGKYKAALAHFQVAHGLFGTIIPANLYYGMIKCLFKLEKYNETVTVANTAIDLYPDYTDLIYLQGFSYLRTGSLQAARECFERCLQLGDAPWEKYHRGSGVASYLPHCRLAEIHLLQGDTDKSLEHYRSAAQTVGGADLAIPPLTDILLSQSQPGRVLEYLNENNLDNCRNLCTAAIAASKNKCLLESLELWQAAVEKFIAAKDFEQYQAIAAAMFHALTDIYMEAIEHNPNAEQLQKIREFFKKTRQNYFPI</sequence>
<evidence type="ECO:0000313" key="4">
    <source>
        <dbReference type="Proteomes" id="UP000222564"/>
    </source>
</evidence>
<organism evidence="3 4">
    <name type="scientific">Desulforamulus profundi</name>
    <dbReference type="NCBI Taxonomy" id="1383067"/>
    <lineage>
        <taxon>Bacteria</taxon>
        <taxon>Bacillati</taxon>
        <taxon>Bacillota</taxon>
        <taxon>Clostridia</taxon>
        <taxon>Eubacteriales</taxon>
        <taxon>Peptococcaceae</taxon>
        <taxon>Desulforamulus</taxon>
    </lineage>
</organism>
<dbReference type="InterPro" id="IPR019734">
    <property type="entry name" value="TPR_rpt"/>
</dbReference>
<feature type="repeat" description="TPR" evidence="1">
    <location>
        <begin position="201"/>
        <end position="234"/>
    </location>
</feature>
<dbReference type="Gene3D" id="1.25.40.10">
    <property type="entry name" value="Tetratricopeptide repeat domain"/>
    <property type="match status" value="2"/>
</dbReference>
<dbReference type="PROSITE" id="PS50005">
    <property type="entry name" value="TPR"/>
    <property type="match status" value="1"/>
</dbReference>
<dbReference type="AlphaFoldDB" id="A0A2C6LIH1"/>
<accession>A0A2C6LIH1</accession>
<feature type="domain" description="Glycosyltransferase 2-like" evidence="2">
    <location>
        <begin position="341"/>
        <end position="439"/>
    </location>
</feature>
<keyword evidence="4" id="KW-1185">Reference proteome</keyword>
<protein>
    <recommendedName>
        <fullName evidence="2">Glycosyltransferase 2-like domain-containing protein</fullName>
    </recommendedName>
</protein>
<gene>
    <name evidence="3" type="ORF">P378_10685</name>
</gene>
<evidence type="ECO:0000259" key="2">
    <source>
        <dbReference type="Pfam" id="PF00535"/>
    </source>
</evidence>
<dbReference type="InterPro" id="IPR001173">
    <property type="entry name" value="Glyco_trans_2-like"/>
</dbReference>
<dbReference type="InterPro" id="IPR029044">
    <property type="entry name" value="Nucleotide-diphossugar_trans"/>
</dbReference>
<dbReference type="EMBL" id="AWQQ01000054">
    <property type="protein sequence ID" value="PHJ38290.1"/>
    <property type="molecule type" value="Genomic_DNA"/>
</dbReference>
<dbReference type="InterPro" id="IPR011990">
    <property type="entry name" value="TPR-like_helical_dom_sf"/>
</dbReference>
<dbReference type="SUPFAM" id="SSF48452">
    <property type="entry name" value="TPR-like"/>
    <property type="match status" value="1"/>
</dbReference>